<feature type="transmembrane region" description="Helical" evidence="1">
    <location>
        <begin position="197"/>
        <end position="219"/>
    </location>
</feature>
<sequence length="249" mass="28249">MDLANTFEYKYERLESKELIAIVHNSRNFQPLAVETAYIELQRRVLSPEEAKQITDDFNLYLKRKVNQETIERAAPKPAQAKTRPVKQPFFTAIRVINTVSLTVLAVYFITLAQGDTVVLHMIVQSGSYRPSFIWIALPYLALPFGAIGFGLRRQLGWIMLSWAVMYNALKQAYFFINDIEAKLDKHYSEAITIDNIVQNSVVIAFFLLISIVVCLPGIRAKMKTGLPAMLLTIAAAFAFLTLQVMKII</sequence>
<accession>A0ABP7NZU5</accession>
<proteinExistence type="predicted"/>
<gene>
    <name evidence="2" type="ORF">GCM10022210_00590</name>
</gene>
<evidence type="ECO:0000313" key="2">
    <source>
        <dbReference type="EMBL" id="GAA3957338.1"/>
    </source>
</evidence>
<feature type="transmembrane region" description="Helical" evidence="1">
    <location>
        <begin position="159"/>
        <end position="177"/>
    </location>
</feature>
<dbReference type="EMBL" id="BAAAZC010000002">
    <property type="protein sequence ID" value="GAA3957338.1"/>
    <property type="molecule type" value="Genomic_DNA"/>
</dbReference>
<name>A0ABP7NZU5_9SPHI</name>
<keyword evidence="1" id="KW-0472">Membrane</keyword>
<dbReference type="RefSeq" id="WP_259092877.1">
    <property type="nucleotide sequence ID" value="NZ_BAAAZC010000002.1"/>
</dbReference>
<feature type="transmembrane region" description="Helical" evidence="1">
    <location>
        <begin position="90"/>
        <end position="113"/>
    </location>
</feature>
<keyword evidence="1" id="KW-1133">Transmembrane helix</keyword>
<comment type="caution">
    <text evidence="2">The sequence shown here is derived from an EMBL/GenBank/DDBJ whole genome shotgun (WGS) entry which is preliminary data.</text>
</comment>
<keyword evidence="1" id="KW-0812">Transmembrane</keyword>
<reference evidence="3" key="1">
    <citation type="journal article" date="2019" name="Int. J. Syst. Evol. Microbiol.">
        <title>The Global Catalogue of Microorganisms (GCM) 10K type strain sequencing project: providing services to taxonomists for standard genome sequencing and annotation.</title>
        <authorList>
            <consortium name="The Broad Institute Genomics Platform"/>
            <consortium name="The Broad Institute Genome Sequencing Center for Infectious Disease"/>
            <person name="Wu L."/>
            <person name="Ma J."/>
        </authorList>
    </citation>
    <scope>NUCLEOTIDE SEQUENCE [LARGE SCALE GENOMIC DNA]</scope>
    <source>
        <strain evidence="3">JCM 16601</strain>
    </source>
</reference>
<dbReference type="Proteomes" id="UP001500742">
    <property type="component" value="Unassembled WGS sequence"/>
</dbReference>
<organism evidence="2 3">
    <name type="scientific">Mucilaginibacter dorajii</name>
    <dbReference type="NCBI Taxonomy" id="692994"/>
    <lineage>
        <taxon>Bacteria</taxon>
        <taxon>Pseudomonadati</taxon>
        <taxon>Bacteroidota</taxon>
        <taxon>Sphingobacteriia</taxon>
        <taxon>Sphingobacteriales</taxon>
        <taxon>Sphingobacteriaceae</taxon>
        <taxon>Mucilaginibacter</taxon>
    </lineage>
</organism>
<keyword evidence="3" id="KW-1185">Reference proteome</keyword>
<evidence type="ECO:0000313" key="3">
    <source>
        <dbReference type="Proteomes" id="UP001500742"/>
    </source>
</evidence>
<evidence type="ECO:0000256" key="1">
    <source>
        <dbReference type="SAM" id="Phobius"/>
    </source>
</evidence>
<feature type="transmembrane region" description="Helical" evidence="1">
    <location>
        <begin position="226"/>
        <end position="246"/>
    </location>
</feature>
<feature type="transmembrane region" description="Helical" evidence="1">
    <location>
        <begin position="133"/>
        <end position="152"/>
    </location>
</feature>
<protein>
    <submittedName>
        <fullName evidence="2">Uncharacterized protein</fullName>
    </submittedName>
</protein>